<dbReference type="SUPFAM" id="SSF52141">
    <property type="entry name" value="Uracil-DNA glycosylase-like"/>
    <property type="match status" value="1"/>
</dbReference>
<evidence type="ECO:0000313" key="2">
    <source>
        <dbReference type="Proteomes" id="UP001181355"/>
    </source>
</evidence>
<protein>
    <submittedName>
        <fullName evidence="1">Uracil-DNA glycosylase</fullName>
    </submittedName>
</protein>
<dbReference type="EMBL" id="CP133720">
    <property type="protein sequence ID" value="WMW79086.1"/>
    <property type="molecule type" value="Genomic_DNA"/>
</dbReference>
<reference evidence="1" key="1">
    <citation type="submission" date="2023-09" db="EMBL/GenBank/DDBJ databases">
        <title>Undibacterium sp. 20NA77.5 isolated from freshwater.</title>
        <authorList>
            <person name="Le V."/>
            <person name="Ko S.-R."/>
            <person name="Ahn C.-Y."/>
            <person name="Oh H.-M."/>
        </authorList>
    </citation>
    <scope>NUCLEOTIDE SEQUENCE</scope>
    <source>
        <strain evidence="1">20NA77.5</strain>
    </source>
</reference>
<dbReference type="InterPro" id="IPR002043">
    <property type="entry name" value="UDG_fam1"/>
</dbReference>
<proteinExistence type="predicted"/>
<dbReference type="PANTHER" id="PTHR11264">
    <property type="entry name" value="URACIL-DNA GLYCOSYLASE"/>
    <property type="match status" value="1"/>
</dbReference>
<name>A0ABY9RCV8_9BURK</name>
<dbReference type="PANTHER" id="PTHR11264:SF0">
    <property type="entry name" value="URACIL-DNA GLYCOSYLASE"/>
    <property type="match status" value="1"/>
</dbReference>
<dbReference type="Gene3D" id="3.40.470.10">
    <property type="entry name" value="Uracil-DNA glycosylase-like domain"/>
    <property type="match status" value="1"/>
</dbReference>
<dbReference type="Proteomes" id="UP001181355">
    <property type="component" value="Chromosome"/>
</dbReference>
<dbReference type="RefSeq" id="WP_309480587.1">
    <property type="nucleotide sequence ID" value="NZ_CP133720.1"/>
</dbReference>
<gene>
    <name evidence="1" type="ORF">RF679_10475</name>
</gene>
<sequence>MAFFEAEIARADPSWRAALRAGLAAIERDSPAYLEQLVSSEFLPQSADIFAAFSLPIDKVKYVLVGEGPYPRLESANGYCFMDAAVTNLWSEQENGGLSKAVNRATSLRNFMKMLLVAEQHISLEELNPKSIADFASRAKGLNSPYIRTMTDLQTKFLDAGFLLLNASLVFRESVSPAVDARAWLSFMRVIVTVLAENAMQQGGSSKPYFVLWGKIADRCLSLPELANAKDFRIVRAEHPYNLSFIANPEMHSLFRPLTLLNSAQP</sequence>
<keyword evidence="2" id="KW-1185">Reference proteome</keyword>
<organism evidence="1 2">
    <name type="scientific">Undibacterium cyanobacteriorum</name>
    <dbReference type="NCBI Taxonomy" id="3073561"/>
    <lineage>
        <taxon>Bacteria</taxon>
        <taxon>Pseudomonadati</taxon>
        <taxon>Pseudomonadota</taxon>
        <taxon>Betaproteobacteria</taxon>
        <taxon>Burkholderiales</taxon>
        <taxon>Oxalobacteraceae</taxon>
        <taxon>Undibacterium</taxon>
    </lineage>
</organism>
<dbReference type="InterPro" id="IPR036895">
    <property type="entry name" value="Uracil-DNA_glycosylase-like_sf"/>
</dbReference>
<accession>A0ABY9RCV8</accession>
<evidence type="ECO:0000313" key="1">
    <source>
        <dbReference type="EMBL" id="WMW79086.1"/>
    </source>
</evidence>